<dbReference type="EMBL" id="LZMZ01000032">
    <property type="protein sequence ID" value="OBX76257.1"/>
    <property type="molecule type" value="Genomic_DNA"/>
</dbReference>
<keyword evidence="1" id="KW-0472">Membrane</keyword>
<feature type="transmembrane region" description="Helical" evidence="1">
    <location>
        <begin position="21"/>
        <end position="42"/>
    </location>
</feature>
<dbReference type="Proteomes" id="UP000092508">
    <property type="component" value="Unassembled WGS sequence"/>
</dbReference>
<comment type="caution">
    <text evidence="2">The sequence shown here is derived from an EMBL/GenBank/DDBJ whole genome shotgun (WGS) entry which is preliminary data.</text>
</comment>
<keyword evidence="1" id="KW-0812">Transmembrane</keyword>
<gene>
    <name evidence="2" type="ORF">A9308_08970</name>
</gene>
<evidence type="ECO:0000313" key="2">
    <source>
        <dbReference type="EMBL" id="OBX76257.1"/>
    </source>
</evidence>
<name>A0A1B8QAK7_9GAMM</name>
<reference evidence="2 3" key="1">
    <citation type="submission" date="2016-06" db="EMBL/GenBank/DDBJ databases">
        <title>Draft genome of Moraxella atlantae CCUG 66109.</title>
        <authorList>
            <person name="Salva-Serra F."/>
            <person name="Engstrom-Jakobsson H."/>
            <person name="Thorell K."/>
            <person name="Gonzales-Siles L."/>
            <person name="Karlsson R."/>
            <person name="Boulund F."/>
            <person name="Engstrand L."/>
            <person name="Kristiansson E."/>
            <person name="Moore E."/>
        </authorList>
    </citation>
    <scope>NUCLEOTIDE SEQUENCE [LARGE SCALE GENOMIC DNA]</scope>
    <source>
        <strain evidence="2 3">CCUG 66109</strain>
    </source>
</reference>
<protein>
    <submittedName>
        <fullName evidence="2">Uncharacterized protein</fullName>
    </submittedName>
</protein>
<sequence length="112" mass="13226">MLFKKKKNKKNLIQKNKISKLSTIFFATALFFIFLIVFNIFLDAKILDFFILKSKSCVVDNFGERDGFMRRKGRIYAEKGTDLCGERDGFMRRKGRIYAEKGTDLYFVHLVY</sequence>
<keyword evidence="1" id="KW-1133">Transmembrane helix</keyword>
<dbReference type="STRING" id="34059.A9308_08970"/>
<accession>A0A1B8QAK7</accession>
<proteinExistence type="predicted"/>
<organism evidence="2 3">
    <name type="scientific">Faucicola atlantae</name>
    <dbReference type="NCBI Taxonomy" id="34059"/>
    <lineage>
        <taxon>Bacteria</taxon>
        <taxon>Pseudomonadati</taxon>
        <taxon>Pseudomonadota</taxon>
        <taxon>Gammaproteobacteria</taxon>
        <taxon>Moraxellales</taxon>
        <taxon>Moraxellaceae</taxon>
        <taxon>Faucicola</taxon>
    </lineage>
</organism>
<evidence type="ECO:0000256" key="1">
    <source>
        <dbReference type="SAM" id="Phobius"/>
    </source>
</evidence>
<dbReference type="AlphaFoldDB" id="A0A1B8QAK7"/>
<evidence type="ECO:0000313" key="3">
    <source>
        <dbReference type="Proteomes" id="UP000092508"/>
    </source>
</evidence>